<name>A0ABQ7NPN5_BRACM</name>
<keyword evidence="8" id="KW-1185">Reference proteome</keyword>
<evidence type="ECO:0000259" key="6">
    <source>
        <dbReference type="PROSITE" id="PS50600"/>
    </source>
</evidence>
<feature type="compositionally biased region" description="Basic residues" evidence="5">
    <location>
        <begin position="315"/>
        <end position="326"/>
    </location>
</feature>
<feature type="region of interest" description="Disordered" evidence="5">
    <location>
        <begin position="721"/>
        <end position="755"/>
    </location>
</feature>
<dbReference type="InterPro" id="IPR015410">
    <property type="entry name" value="DUF1985"/>
</dbReference>
<dbReference type="SUPFAM" id="SSF54001">
    <property type="entry name" value="Cysteine proteinases"/>
    <property type="match status" value="1"/>
</dbReference>
<evidence type="ECO:0000256" key="2">
    <source>
        <dbReference type="ARBA" id="ARBA00022670"/>
    </source>
</evidence>
<feature type="domain" description="Ubiquitin-like protease family profile" evidence="6">
    <location>
        <begin position="838"/>
        <end position="1029"/>
    </location>
</feature>
<feature type="compositionally biased region" description="Basic residues" evidence="5">
    <location>
        <begin position="366"/>
        <end position="375"/>
    </location>
</feature>
<evidence type="ECO:0000256" key="3">
    <source>
        <dbReference type="ARBA" id="ARBA00022801"/>
    </source>
</evidence>
<evidence type="ECO:0000256" key="4">
    <source>
        <dbReference type="SAM" id="Coils"/>
    </source>
</evidence>
<comment type="caution">
    <text evidence="7">The sequence shown here is derived from an EMBL/GenBank/DDBJ whole genome shotgun (WGS) entry which is preliminary data.</text>
</comment>
<dbReference type="Proteomes" id="UP000823674">
    <property type="component" value="Chromosome A02"/>
</dbReference>
<keyword evidence="3" id="KW-0378">Hydrolase</keyword>
<dbReference type="EMBL" id="JADBGQ010000002">
    <property type="protein sequence ID" value="KAG5411689.1"/>
    <property type="molecule type" value="Genomic_DNA"/>
</dbReference>
<feature type="compositionally biased region" description="Polar residues" evidence="5">
    <location>
        <begin position="376"/>
        <end position="400"/>
    </location>
</feature>
<evidence type="ECO:0000256" key="1">
    <source>
        <dbReference type="ARBA" id="ARBA00005234"/>
    </source>
</evidence>
<evidence type="ECO:0000256" key="5">
    <source>
        <dbReference type="SAM" id="MobiDB-lite"/>
    </source>
</evidence>
<proteinExistence type="inferred from homology"/>
<feature type="region of interest" description="Disordered" evidence="5">
    <location>
        <begin position="555"/>
        <end position="590"/>
    </location>
</feature>
<evidence type="ECO:0000313" key="7">
    <source>
        <dbReference type="EMBL" id="KAG5411689.1"/>
    </source>
</evidence>
<dbReference type="PANTHER" id="PTHR48449">
    <property type="entry name" value="DUF1985 DOMAIN-CONTAINING PROTEIN"/>
    <property type="match status" value="1"/>
</dbReference>
<reference evidence="7 8" key="1">
    <citation type="submission" date="2021-03" db="EMBL/GenBank/DDBJ databases">
        <authorList>
            <person name="King G.J."/>
            <person name="Bancroft I."/>
            <person name="Baten A."/>
            <person name="Bloomfield J."/>
            <person name="Borpatragohain P."/>
            <person name="He Z."/>
            <person name="Irish N."/>
            <person name="Irwin J."/>
            <person name="Liu K."/>
            <person name="Mauleon R.P."/>
            <person name="Moore J."/>
            <person name="Morris R."/>
            <person name="Ostergaard L."/>
            <person name="Wang B."/>
            <person name="Wells R."/>
        </authorList>
    </citation>
    <scope>NUCLEOTIDE SEQUENCE [LARGE SCALE GENOMIC DNA]</scope>
    <source>
        <strain evidence="7">R-o-18</strain>
        <tissue evidence="7">Leaf</tissue>
    </source>
</reference>
<dbReference type="InterPro" id="IPR038765">
    <property type="entry name" value="Papain-like_cys_pep_sf"/>
</dbReference>
<dbReference type="InterPro" id="IPR003653">
    <property type="entry name" value="Peptidase_C48_C"/>
</dbReference>
<evidence type="ECO:0000313" key="8">
    <source>
        <dbReference type="Proteomes" id="UP000823674"/>
    </source>
</evidence>
<protein>
    <recommendedName>
        <fullName evidence="6">Ubiquitin-like protease family profile domain-containing protein</fullName>
    </recommendedName>
</protein>
<feature type="region of interest" description="Disordered" evidence="5">
    <location>
        <begin position="258"/>
        <end position="287"/>
    </location>
</feature>
<keyword evidence="4" id="KW-0175">Coiled coil</keyword>
<feature type="compositionally biased region" description="Basic and acidic residues" evidence="5">
    <location>
        <begin position="402"/>
        <end position="415"/>
    </location>
</feature>
<gene>
    <name evidence="7" type="primary">A02p048710.1_BraROA</name>
    <name evidence="7" type="ORF">IGI04_008008</name>
</gene>
<sequence length="1074" mass="120581">MTDNDDTLRPDSYLPNRLFATDRYLRKRLNIYSKPEIICRLTHILRGSRELEAIRASCFGGLFDIPAIQAPVSCKMIHSLLSRQLLCSQQYTLWPVISGNPFRFSIAEFQAVTGLPCAPLPEKYVSPDFKFRNPAKDPCWKRIIAPPNALTLADMTEGHLPQHSSLSLSDFLSAEADPLLQVTALIETPQPPTSFPNEPADERVQYMETLIEQKHKFHTWEWPGGDVSEPLTTVQTDEESQQNKVSISKQTRLLAKKATMKRKASTRKQRRLSSYFRRTNNTTPPTTEFLAEQVMELTEKQSKLESEIEILKKKLSRRQPRIRSTHSKFEKTLNTMKSKKTNQPSGQQPNPGPQGDERLQPDNLRTYHRQPRLKSARSNLNKTRFEASQQNNPTQELSDNPSDDHAVSDHNDHPVHVHIHPRLRSARSKLNRTRKEGNQQTDPKLHLSDHSSDDHAALGHNDPTIHALPQPRLSLLTQFLPSNLLKQCGELLSDHAAQNANLESADIDKSPIISQYDASRFANQTPTKPPAVEHDLYQAADTIIAGVITSINAVESSPKTPMNNNGLSLTSDHAFGDHNKNETDSGVDSPVYTDTLSLANIVPTDNHHNANSPVEPTETKLHALADHKSHISISPTTDAEPTPPNHTPHLNHHTLLSPVTKDTLSLSNIAHTHHHPNNNSALQMVTPTLRAPPIVCSAPPRFDTSPKSPPLLTTIPHRVSDVRNKDHSPPDQNLGFGKHANSPNAFAAKGPQLSTHAQPPYSLPIPDHMVSLPVSRPPEQPTIQEPLDSVLALNTKILKSTTVLGTKAIEELELPLWNIFHQTLTTKKILLTIKPLATQLSTDILLHLATPDRRTDTAHVAHMMFTVGEKYRDMLACEHSLFVSPWLTSYIQRKQRQFNAFFDKKKFHWDRSLSDMVLLPGQEWVTNVHTIYAPMIWSDSHWIGLAKNLPMRLVEILDPLPTLHSDTEVKQLLQPLLQMLPYAINKLATPTLSQFSGDHPFTYTRIPGLYQSTRDGDSGPVSVKFMEMHALGDPEPHMSGITDYMVDDSRKQYAMSIYKCAIPDHIDTQGTSYS</sequence>
<comment type="similarity">
    <text evidence="1">Belongs to the peptidase C48 family.</text>
</comment>
<dbReference type="PANTHER" id="PTHR48449:SF1">
    <property type="entry name" value="DUF1985 DOMAIN-CONTAINING PROTEIN"/>
    <property type="match status" value="1"/>
</dbReference>
<feature type="compositionally biased region" description="Basic and acidic residues" evidence="5">
    <location>
        <begin position="574"/>
        <end position="583"/>
    </location>
</feature>
<feature type="coiled-coil region" evidence="4">
    <location>
        <begin position="287"/>
        <end position="314"/>
    </location>
</feature>
<dbReference type="Pfam" id="PF09331">
    <property type="entry name" value="DUF1985"/>
    <property type="match status" value="1"/>
</dbReference>
<accession>A0ABQ7NPN5</accession>
<organism evidence="7 8">
    <name type="scientific">Brassica rapa subsp. trilocularis</name>
    <dbReference type="NCBI Taxonomy" id="1813537"/>
    <lineage>
        <taxon>Eukaryota</taxon>
        <taxon>Viridiplantae</taxon>
        <taxon>Streptophyta</taxon>
        <taxon>Embryophyta</taxon>
        <taxon>Tracheophyta</taxon>
        <taxon>Spermatophyta</taxon>
        <taxon>Magnoliopsida</taxon>
        <taxon>eudicotyledons</taxon>
        <taxon>Gunneridae</taxon>
        <taxon>Pentapetalae</taxon>
        <taxon>rosids</taxon>
        <taxon>malvids</taxon>
        <taxon>Brassicales</taxon>
        <taxon>Brassicaceae</taxon>
        <taxon>Brassiceae</taxon>
        <taxon>Brassica</taxon>
    </lineage>
</organism>
<feature type="region of interest" description="Disordered" evidence="5">
    <location>
        <begin position="315"/>
        <end position="464"/>
    </location>
</feature>
<feature type="compositionally biased region" description="Basic residues" evidence="5">
    <location>
        <begin position="258"/>
        <end position="271"/>
    </location>
</feature>
<dbReference type="Pfam" id="PF02902">
    <property type="entry name" value="Peptidase_C48"/>
    <property type="match status" value="1"/>
</dbReference>
<feature type="compositionally biased region" description="Basic residues" evidence="5">
    <location>
        <begin position="416"/>
        <end position="432"/>
    </location>
</feature>
<feature type="compositionally biased region" description="Polar residues" evidence="5">
    <location>
        <begin position="555"/>
        <end position="571"/>
    </location>
</feature>
<feature type="compositionally biased region" description="Low complexity" evidence="5">
    <location>
        <begin position="277"/>
        <end position="287"/>
    </location>
</feature>
<keyword evidence="2" id="KW-0645">Protease</keyword>
<dbReference type="Gene3D" id="3.40.395.10">
    <property type="entry name" value="Adenoviral Proteinase, Chain A"/>
    <property type="match status" value="1"/>
</dbReference>
<feature type="compositionally biased region" description="Basic and acidic residues" evidence="5">
    <location>
        <begin position="433"/>
        <end position="457"/>
    </location>
</feature>
<dbReference type="PROSITE" id="PS50600">
    <property type="entry name" value="ULP_PROTEASE"/>
    <property type="match status" value="1"/>
</dbReference>